<accession>A0ABQ3ERJ7</accession>
<evidence type="ECO:0000256" key="1">
    <source>
        <dbReference type="SAM" id="SignalP"/>
    </source>
</evidence>
<keyword evidence="1" id="KW-0732">Signal</keyword>
<feature type="chain" id="PRO_5045904754" evidence="1">
    <location>
        <begin position="30"/>
        <end position="185"/>
    </location>
</feature>
<protein>
    <submittedName>
        <fullName evidence="2">Uncharacterized protein</fullName>
    </submittedName>
</protein>
<dbReference type="Gene3D" id="2.60.40.1880">
    <property type="entry name" value="Invasion associated locus B (IalB) protein"/>
    <property type="match status" value="1"/>
</dbReference>
<dbReference type="InterPro" id="IPR010642">
    <property type="entry name" value="Invasion_prot_B"/>
</dbReference>
<dbReference type="Proteomes" id="UP000637980">
    <property type="component" value="Unassembled WGS sequence"/>
</dbReference>
<gene>
    <name evidence="2" type="ORF">GCM10007094_33390</name>
</gene>
<organism evidence="2 3">
    <name type="scientific">Pseudovibrio japonicus</name>
    <dbReference type="NCBI Taxonomy" id="366534"/>
    <lineage>
        <taxon>Bacteria</taxon>
        <taxon>Pseudomonadati</taxon>
        <taxon>Pseudomonadota</taxon>
        <taxon>Alphaproteobacteria</taxon>
        <taxon>Hyphomicrobiales</taxon>
        <taxon>Stappiaceae</taxon>
        <taxon>Pseudovibrio</taxon>
    </lineage>
</organism>
<evidence type="ECO:0000313" key="3">
    <source>
        <dbReference type="Proteomes" id="UP000637980"/>
    </source>
</evidence>
<dbReference type="EMBL" id="BMXE01000006">
    <property type="protein sequence ID" value="GHB41275.1"/>
    <property type="molecule type" value="Genomic_DNA"/>
</dbReference>
<keyword evidence="3" id="KW-1185">Reference proteome</keyword>
<sequence length="185" mass="19858">MNNLPVPLSLFAALAVGIAAFSGATPALAQTAESAEAAGRKVVSQRHGDWLLECFQSAENITKCQISQRIVHNETGGNLLLMTMAYNSEEQSDMVQYVLPLDFLLPPGVGVLIGDFQAVARVNRCMAQGCVIEGKTEEAFVEAMKSATDSGRFVMMSRAGKKVAISFSATGFTKAYNEMKAQNSR</sequence>
<evidence type="ECO:0000313" key="2">
    <source>
        <dbReference type="EMBL" id="GHB41275.1"/>
    </source>
</evidence>
<comment type="caution">
    <text evidence="2">The sequence shown here is derived from an EMBL/GenBank/DDBJ whole genome shotgun (WGS) entry which is preliminary data.</text>
</comment>
<reference evidence="3" key="1">
    <citation type="journal article" date="2019" name="Int. J. Syst. Evol. Microbiol.">
        <title>The Global Catalogue of Microorganisms (GCM) 10K type strain sequencing project: providing services to taxonomists for standard genome sequencing and annotation.</title>
        <authorList>
            <consortium name="The Broad Institute Genomics Platform"/>
            <consortium name="The Broad Institute Genome Sequencing Center for Infectious Disease"/>
            <person name="Wu L."/>
            <person name="Ma J."/>
        </authorList>
    </citation>
    <scope>NUCLEOTIDE SEQUENCE [LARGE SCALE GENOMIC DNA]</scope>
    <source>
        <strain evidence="3">KCTC 12861</strain>
    </source>
</reference>
<dbReference type="InterPro" id="IPR038696">
    <property type="entry name" value="IalB_sf"/>
</dbReference>
<dbReference type="Pfam" id="PF06776">
    <property type="entry name" value="IalB"/>
    <property type="match status" value="1"/>
</dbReference>
<proteinExistence type="predicted"/>
<name>A0ABQ3ERJ7_9HYPH</name>
<dbReference type="RefSeq" id="WP_189437928.1">
    <property type="nucleotide sequence ID" value="NZ_BMXE01000006.1"/>
</dbReference>
<feature type="signal peptide" evidence="1">
    <location>
        <begin position="1"/>
        <end position="29"/>
    </location>
</feature>